<dbReference type="AlphaFoldDB" id="A0A0F7U4M0"/>
<dbReference type="STRING" id="104259.A0A0F7U4M0"/>
<feature type="compositionally biased region" description="Polar residues" evidence="1">
    <location>
        <begin position="341"/>
        <end position="351"/>
    </location>
</feature>
<feature type="region of interest" description="Disordered" evidence="1">
    <location>
        <begin position="308"/>
        <end position="356"/>
    </location>
</feature>
<dbReference type="InterPro" id="IPR054722">
    <property type="entry name" value="PolX-like_BBD"/>
</dbReference>
<accession>A0A0F7U4M0</accession>
<evidence type="ECO:0000313" key="4">
    <source>
        <dbReference type="Proteomes" id="UP000042958"/>
    </source>
</evidence>
<evidence type="ECO:0000313" key="3">
    <source>
        <dbReference type="EMBL" id="CEJ62680.1"/>
    </source>
</evidence>
<dbReference type="EMBL" id="CDHK01000020">
    <property type="protein sequence ID" value="CEJ62680.1"/>
    <property type="molecule type" value="Genomic_DNA"/>
</dbReference>
<evidence type="ECO:0000259" key="2">
    <source>
        <dbReference type="Pfam" id="PF22936"/>
    </source>
</evidence>
<gene>
    <name evidence="3" type="ORF">PMG11_11173</name>
</gene>
<reference evidence="4" key="1">
    <citation type="journal article" date="2015" name="Genome Announc.">
        <title>Draft genome sequence of the fungus Penicillium brasilianum MG11.</title>
        <authorList>
            <person name="Horn F."/>
            <person name="Linde J."/>
            <person name="Mattern D.J."/>
            <person name="Walther G."/>
            <person name="Guthke R."/>
            <person name="Brakhage A.A."/>
            <person name="Valiante V."/>
        </authorList>
    </citation>
    <scope>NUCLEOTIDE SEQUENCE [LARGE SCALE GENOMIC DNA]</scope>
    <source>
        <strain evidence="4">MG11</strain>
    </source>
</reference>
<keyword evidence="4" id="KW-1185">Reference proteome</keyword>
<proteinExistence type="predicted"/>
<evidence type="ECO:0000256" key="1">
    <source>
        <dbReference type="SAM" id="MobiDB-lite"/>
    </source>
</evidence>
<sequence length="615" mass="69198">MAPNTRRTAESSRRPRAAGGFPNSPIAAQGRRSLEQENDDSKLEDAEDRAQQELADQIQRDMTASPAPSSASQPQAQATYINPADDPVPQDSRKRIEYAARLLKKVTSLPKVSPQLTGASNYRQWRENMVNMLDINFLMEIVTGEIVEPPRGHDLRFDWERLCMIAGTAIVNNVVSSINEKINRMAKTPKSAWELLEMQYAVPDAHVAQKGFTKAMNLRLSTCSSITDYCNQVESAWEDIFSGWTWCDEWEHCRCLNLLAGIDSEDWLNWKTSFFLLVKQSKNPRRLYNFRKIVSALLQAEKQLKEHTSASSTVVNTSTTSKRSKRGNRGGNGRSGKTTSAPSENQNQKPSKPQCGYCKKIGHTEERCWEKHPHLKPPASDASSKTTEVKATEALMTEISDERAPAVELPDLVIQAFSTTTSVPIDRWVCDTACDDYMIASPEYFVPSTTRKCTRTIRMAMASREVEITVGDVEMVLENGSSADGARVRLTNVLYVPGIRFNLLSGSRLTAKGIKLEFEGSKLTMKRRDGSILGLGDLRGRSWLIRIREVIQHSANVLDTSVAAFKAPRSSNIRRRNISAEERDEQRVMQRLDRRRVNVRTWHRRLGHPGMKAVT</sequence>
<feature type="region of interest" description="Disordered" evidence="1">
    <location>
        <begin position="1"/>
        <end position="90"/>
    </location>
</feature>
<dbReference type="OrthoDB" id="2596766at2759"/>
<feature type="compositionally biased region" description="Low complexity" evidence="1">
    <location>
        <begin position="309"/>
        <end position="321"/>
    </location>
</feature>
<feature type="compositionally biased region" description="Basic and acidic residues" evidence="1">
    <location>
        <begin position="32"/>
        <end position="51"/>
    </location>
</feature>
<name>A0A0F7U4M0_PENBI</name>
<feature type="domain" description="Retrovirus-related Pol polyprotein from transposon TNT 1-94-like beta-barrel" evidence="2">
    <location>
        <begin position="428"/>
        <end position="513"/>
    </location>
</feature>
<organism evidence="3 4">
    <name type="scientific">Penicillium brasilianum</name>
    <dbReference type="NCBI Taxonomy" id="104259"/>
    <lineage>
        <taxon>Eukaryota</taxon>
        <taxon>Fungi</taxon>
        <taxon>Dikarya</taxon>
        <taxon>Ascomycota</taxon>
        <taxon>Pezizomycotina</taxon>
        <taxon>Eurotiomycetes</taxon>
        <taxon>Eurotiomycetidae</taxon>
        <taxon>Eurotiales</taxon>
        <taxon>Aspergillaceae</taxon>
        <taxon>Penicillium</taxon>
    </lineage>
</organism>
<dbReference type="Pfam" id="PF22936">
    <property type="entry name" value="Pol_BBD"/>
    <property type="match status" value="1"/>
</dbReference>
<feature type="compositionally biased region" description="Low complexity" evidence="1">
    <location>
        <begin position="64"/>
        <end position="78"/>
    </location>
</feature>
<protein>
    <recommendedName>
        <fullName evidence="2">Retrovirus-related Pol polyprotein from transposon TNT 1-94-like beta-barrel domain-containing protein</fullName>
    </recommendedName>
</protein>
<dbReference type="Proteomes" id="UP000042958">
    <property type="component" value="Unassembled WGS sequence"/>
</dbReference>